<gene>
    <name evidence="2" type="ORF">NXF25_002368</name>
</gene>
<dbReference type="GO" id="GO:0008074">
    <property type="term" value="C:guanylate cyclase complex, soluble"/>
    <property type="evidence" value="ECO:0007669"/>
    <property type="project" value="TreeGrafter"/>
</dbReference>
<name>A0AAW1CAW7_CROAD</name>
<dbReference type="GO" id="GO:0070482">
    <property type="term" value="P:response to oxygen levels"/>
    <property type="evidence" value="ECO:0007669"/>
    <property type="project" value="TreeGrafter"/>
</dbReference>
<dbReference type="GO" id="GO:0019934">
    <property type="term" value="P:cGMP-mediated signaling"/>
    <property type="evidence" value="ECO:0007669"/>
    <property type="project" value="TreeGrafter"/>
</dbReference>
<comment type="caution">
    <text evidence="2">The sequence shown here is derived from an EMBL/GenBank/DDBJ whole genome shotgun (WGS) entry which is preliminary data.</text>
</comment>
<keyword evidence="3" id="KW-1185">Reference proteome</keyword>
<protein>
    <submittedName>
        <fullName evidence="2">GUCY1B2: Guanylate cyclase soluble subunit beta-2</fullName>
    </submittedName>
</protein>
<dbReference type="EMBL" id="JAOTOJ010000001">
    <property type="protein sequence ID" value="KAK9411193.1"/>
    <property type="molecule type" value="Genomic_DNA"/>
</dbReference>
<dbReference type="PANTHER" id="PTHR45655:SF17">
    <property type="entry name" value="GUANYLATE CYCLASE SOLUBLE SUBUNIT BETA-2"/>
    <property type="match status" value="1"/>
</dbReference>
<dbReference type="InterPro" id="IPR024096">
    <property type="entry name" value="NO_sig/Golgi_transp_ligand-bd"/>
</dbReference>
<dbReference type="Pfam" id="PF07700">
    <property type="entry name" value="HNOB"/>
    <property type="match status" value="1"/>
</dbReference>
<accession>A0AAW1CAW7</accession>
<dbReference type="SUPFAM" id="SSF111126">
    <property type="entry name" value="Ligand-binding domain in the NO signalling and Golgi transport"/>
    <property type="match status" value="1"/>
</dbReference>
<dbReference type="GO" id="GO:0020037">
    <property type="term" value="F:heme binding"/>
    <property type="evidence" value="ECO:0007669"/>
    <property type="project" value="InterPro"/>
</dbReference>
<dbReference type="InterPro" id="IPR011644">
    <property type="entry name" value="Heme_NO-bd"/>
</dbReference>
<dbReference type="GO" id="GO:0004383">
    <property type="term" value="F:guanylate cyclase activity"/>
    <property type="evidence" value="ECO:0007669"/>
    <property type="project" value="TreeGrafter"/>
</dbReference>
<evidence type="ECO:0000313" key="3">
    <source>
        <dbReference type="Proteomes" id="UP001474421"/>
    </source>
</evidence>
<dbReference type="AlphaFoldDB" id="A0AAW1CAW7"/>
<evidence type="ECO:0000313" key="2">
    <source>
        <dbReference type="EMBL" id="KAK9411193.1"/>
    </source>
</evidence>
<reference evidence="2 3" key="1">
    <citation type="journal article" date="2024" name="Proc. Natl. Acad. Sci. U.S.A.">
        <title>The genetic regulatory architecture and epigenomic basis for age-related changes in rattlesnake venom.</title>
        <authorList>
            <person name="Hogan M.P."/>
            <person name="Holding M.L."/>
            <person name="Nystrom G.S."/>
            <person name="Colston T.J."/>
            <person name="Bartlett D.A."/>
            <person name="Mason A.J."/>
            <person name="Ellsworth S.A."/>
            <person name="Rautsaw R.M."/>
            <person name="Lawrence K.C."/>
            <person name="Strickland J.L."/>
            <person name="He B."/>
            <person name="Fraser P."/>
            <person name="Margres M.J."/>
            <person name="Gilbert D.M."/>
            <person name="Gibbs H.L."/>
            <person name="Parkinson C.L."/>
            <person name="Rokyta D.R."/>
        </authorList>
    </citation>
    <scope>NUCLEOTIDE SEQUENCE [LARGE SCALE GENOMIC DNA]</scope>
    <source>
        <strain evidence="2">DRR0105</strain>
    </source>
</reference>
<dbReference type="InterPro" id="IPR038158">
    <property type="entry name" value="H-NOX_domain_sf"/>
</dbReference>
<evidence type="ECO:0000259" key="1">
    <source>
        <dbReference type="Pfam" id="PF07700"/>
    </source>
</evidence>
<dbReference type="Proteomes" id="UP001474421">
    <property type="component" value="Unassembled WGS sequence"/>
</dbReference>
<proteinExistence type="predicted"/>
<dbReference type="PANTHER" id="PTHR45655">
    <property type="entry name" value="GUANYLATE CYCLASE SOLUBLE SUBUNIT BETA-2"/>
    <property type="match status" value="1"/>
</dbReference>
<sequence>MNAPSFRVERKDGIMLLHYYSDRKGLCHIVPGIIEAVARDFFDCEVSLEILEQNVEEERTGKKEHVVFFILQTNGTVKPNIEEQAISVCEDGSQKDKEQREAVFQKGREKTAEREVYCDVLRLAVNSKAEKDQMRGCG</sequence>
<dbReference type="Gene3D" id="3.90.1520.10">
    <property type="entry name" value="H-NOX domain"/>
    <property type="match status" value="1"/>
</dbReference>
<feature type="domain" description="Heme NO-binding" evidence="1">
    <location>
        <begin position="1"/>
        <end position="49"/>
    </location>
</feature>
<organism evidence="2 3">
    <name type="scientific">Crotalus adamanteus</name>
    <name type="common">Eastern diamondback rattlesnake</name>
    <dbReference type="NCBI Taxonomy" id="8729"/>
    <lineage>
        <taxon>Eukaryota</taxon>
        <taxon>Metazoa</taxon>
        <taxon>Chordata</taxon>
        <taxon>Craniata</taxon>
        <taxon>Vertebrata</taxon>
        <taxon>Euteleostomi</taxon>
        <taxon>Lepidosauria</taxon>
        <taxon>Squamata</taxon>
        <taxon>Bifurcata</taxon>
        <taxon>Unidentata</taxon>
        <taxon>Episquamata</taxon>
        <taxon>Toxicofera</taxon>
        <taxon>Serpentes</taxon>
        <taxon>Colubroidea</taxon>
        <taxon>Viperidae</taxon>
        <taxon>Crotalinae</taxon>
        <taxon>Crotalus</taxon>
    </lineage>
</organism>